<evidence type="ECO:0000256" key="9">
    <source>
        <dbReference type="ARBA" id="ARBA00023159"/>
    </source>
</evidence>
<evidence type="ECO:0000313" key="15">
    <source>
        <dbReference type="EMBL" id="OBS10617.1"/>
    </source>
</evidence>
<dbReference type="InterPro" id="IPR025662">
    <property type="entry name" value="Sigma_54_int_dom_ATP-bd_1"/>
</dbReference>
<evidence type="ECO:0000256" key="7">
    <source>
        <dbReference type="ARBA" id="ARBA00023015"/>
    </source>
</evidence>
<dbReference type="NCBIfam" id="TIGR01817">
    <property type="entry name" value="nifA"/>
    <property type="match status" value="1"/>
</dbReference>
<dbReference type="InterPro" id="IPR027417">
    <property type="entry name" value="P-loop_NTPase"/>
</dbReference>
<keyword evidence="6 12" id="KW-0902">Two-component regulatory system</keyword>
<dbReference type="GO" id="GO:0003700">
    <property type="term" value="F:DNA-binding transcription factor activity"/>
    <property type="evidence" value="ECO:0007669"/>
    <property type="project" value="UniProtKB-UniRule"/>
</dbReference>
<keyword evidence="7 12" id="KW-0805">Transcription regulation</keyword>
<evidence type="ECO:0000256" key="11">
    <source>
        <dbReference type="ARBA" id="ARBA00023231"/>
    </source>
</evidence>
<dbReference type="GO" id="GO:0043565">
    <property type="term" value="F:sequence-specific DNA binding"/>
    <property type="evidence" value="ECO:0007669"/>
    <property type="project" value="InterPro"/>
</dbReference>
<dbReference type="InterPro" id="IPR002078">
    <property type="entry name" value="Sigma_54_int"/>
</dbReference>
<accession>A0A1A6C7S7</accession>
<evidence type="ECO:0000256" key="4">
    <source>
        <dbReference type="ARBA" id="ARBA00022741"/>
    </source>
</evidence>
<dbReference type="InterPro" id="IPR002197">
    <property type="entry name" value="HTH_Fis"/>
</dbReference>
<dbReference type="CDD" id="cd00009">
    <property type="entry name" value="AAA"/>
    <property type="match status" value="1"/>
</dbReference>
<feature type="domain" description="Sigma-54 factor interaction" evidence="14">
    <location>
        <begin position="201"/>
        <end position="429"/>
    </location>
</feature>
<dbReference type="EMBL" id="JQSG02000001">
    <property type="protein sequence ID" value="OBS10617.1"/>
    <property type="molecule type" value="Genomic_DNA"/>
</dbReference>
<dbReference type="FunFam" id="3.40.50.300:FF:000006">
    <property type="entry name" value="DNA-binding transcriptional regulator NtrC"/>
    <property type="match status" value="1"/>
</dbReference>
<comment type="caution">
    <text evidence="15">The sequence shown here is derived from an EMBL/GenBank/DDBJ whole genome shotgun (WGS) entry which is preliminary data.</text>
</comment>
<dbReference type="RefSeq" id="WP_052064685.1">
    <property type="nucleotide sequence ID" value="NZ_JQSG02000001.1"/>
</dbReference>
<dbReference type="SUPFAM" id="SSF52540">
    <property type="entry name" value="P-loop containing nucleoside triphosphate hydrolases"/>
    <property type="match status" value="1"/>
</dbReference>
<dbReference type="Pfam" id="PF25601">
    <property type="entry name" value="AAA_lid_14"/>
    <property type="match status" value="1"/>
</dbReference>
<keyword evidence="4" id="KW-0547">Nucleotide-binding</keyword>
<dbReference type="PRINTS" id="PR01590">
    <property type="entry name" value="HTHFIS"/>
</dbReference>
<dbReference type="PANTHER" id="PTHR32071">
    <property type="entry name" value="TRANSCRIPTIONAL REGULATORY PROTEIN"/>
    <property type="match status" value="1"/>
</dbReference>
<dbReference type="SUPFAM" id="SSF46689">
    <property type="entry name" value="Homeodomain-like"/>
    <property type="match status" value="1"/>
</dbReference>
<evidence type="ECO:0000259" key="14">
    <source>
        <dbReference type="PROSITE" id="PS50045"/>
    </source>
</evidence>
<dbReference type="PROSITE" id="PS00688">
    <property type="entry name" value="SIGMA54_INTERACT_3"/>
    <property type="match status" value="1"/>
</dbReference>
<dbReference type="AlphaFoldDB" id="A0A1A6C7S7"/>
<name>A0A1A6C7S7_9GAMM</name>
<dbReference type="InterPro" id="IPR029016">
    <property type="entry name" value="GAF-like_dom_sf"/>
</dbReference>
<evidence type="ECO:0000256" key="13">
    <source>
        <dbReference type="SAM" id="MobiDB-lite"/>
    </source>
</evidence>
<keyword evidence="5" id="KW-0067">ATP-binding</keyword>
<sequence>MSSVAAMTDATELLLQSQLRTLYQVGLVLSRAESLQPTLKSLLGILHEQADLRHGMVALREPDGTALSVYALHAECADREAVRYRSGEGVIGWVLAHREPVEVARLGDEPRFLDRMGVYDRERPFLAVPIDIGGNVSGVLAAQPSSARALSSQRQFLAMIADLVGSSVARSLEVERGRRALQEERDSLRRQLRGEYGFDTLVGHAPAMRRVFEQVRQVSKWNTTVLVRGESGTGKELVANAVHYNSPRASAPFIKLNCAALPDNLLESELFGHEKGAFTGAVASRRGRFEQAAGGTIFLDEIGEITPAFQAKLLRVLQEGEFERLGGTRTLRVDVRVIAATNRNLEDAVVRGEFREDLYYRLNVMPIYLPPLRERVGDLPELAQFLLDKIADRQGRALSLTAGAMRALASHDWPGNVRELENCLERAAVMSEDGNIDSDVVTPSGLPPRAAADEPQVTQPASLNDPDLSERERVVAALEQAGWVQAKAARLLGMTPRQIAYRIQTLKIRVRQI</sequence>
<dbReference type="GO" id="GO:0009399">
    <property type="term" value="P:nitrogen fixation"/>
    <property type="evidence" value="ECO:0007669"/>
    <property type="project" value="UniProtKB-UniRule"/>
</dbReference>
<evidence type="ECO:0000256" key="1">
    <source>
        <dbReference type="ARBA" id="ARBA00002167"/>
    </source>
</evidence>
<dbReference type="Proteomes" id="UP000029273">
    <property type="component" value="Unassembled WGS sequence"/>
</dbReference>
<dbReference type="PROSITE" id="PS00675">
    <property type="entry name" value="SIGMA54_INTERACT_1"/>
    <property type="match status" value="1"/>
</dbReference>
<dbReference type="STRING" id="160660.BJI67_12595"/>
<dbReference type="Pfam" id="PF02954">
    <property type="entry name" value="HTH_8"/>
    <property type="match status" value="1"/>
</dbReference>
<gene>
    <name evidence="15" type="ORF">Thpro_020333</name>
</gene>
<keyword evidence="9 12" id="KW-0010">Activator</keyword>
<dbReference type="InterPro" id="IPR003593">
    <property type="entry name" value="AAA+_ATPase"/>
</dbReference>
<evidence type="ECO:0000256" key="10">
    <source>
        <dbReference type="ARBA" id="ARBA00023163"/>
    </source>
</evidence>
<protein>
    <recommendedName>
        <fullName evidence="3 12">Nif-specific regulatory protein</fullName>
    </recommendedName>
</protein>
<dbReference type="PROSITE" id="PS50045">
    <property type="entry name" value="SIGMA54_INTERACT_4"/>
    <property type="match status" value="1"/>
</dbReference>
<dbReference type="Pfam" id="PF00158">
    <property type="entry name" value="Sigma54_activat"/>
    <property type="match status" value="1"/>
</dbReference>
<dbReference type="SMART" id="SM00065">
    <property type="entry name" value="GAF"/>
    <property type="match status" value="1"/>
</dbReference>
<dbReference type="Gene3D" id="1.10.8.60">
    <property type="match status" value="1"/>
</dbReference>
<dbReference type="InterPro" id="IPR003018">
    <property type="entry name" value="GAF"/>
</dbReference>
<dbReference type="InterPro" id="IPR010113">
    <property type="entry name" value="Nif-specific_regulatory_prot"/>
</dbReference>
<dbReference type="GO" id="GO:0005524">
    <property type="term" value="F:ATP binding"/>
    <property type="evidence" value="ECO:0007669"/>
    <property type="project" value="UniProtKB-KW"/>
</dbReference>
<evidence type="ECO:0000256" key="2">
    <source>
        <dbReference type="ARBA" id="ARBA00011135"/>
    </source>
</evidence>
<keyword evidence="10 12" id="KW-0804">Transcription</keyword>
<dbReference type="Gene3D" id="3.40.50.300">
    <property type="entry name" value="P-loop containing nucleotide triphosphate hydrolases"/>
    <property type="match status" value="1"/>
</dbReference>
<evidence type="ECO:0000256" key="12">
    <source>
        <dbReference type="RuleBase" id="RU368029"/>
    </source>
</evidence>
<reference evidence="15 16" key="1">
    <citation type="journal article" date="2014" name="Genome Announc.">
        <title>Draft Genome Sequence of the Iron-Oxidizing, Acidophilic, and Halotolerant 'Thiobacillus prosperus' Type Strain DSM 5130.</title>
        <authorList>
            <person name="Ossandon F.J."/>
            <person name="Cardenas J.P."/>
            <person name="Corbett M."/>
            <person name="Quatrini R."/>
            <person name="Holmes D.S."/>
            <person name="Watkin E."/>
        </authorList>
    </citation>
    <scope>NUCLEOTIDE SEQUENCE [LARGE SCALE GENOMIC DNA]</scope>
    <source>
        <strain evidence="15 16">DSM 5130</strain>
    </source>
</reference>
<evidence type="ECO:0000313" key="16">
    <source>
        <dbReference type="Proteomes" id="UP000029273"/>
    </source>
</evidence>
<comment type="subunit">
    <text evidence="2 12">Interacts with sigma-54.</text>
</comment>
<dbReference type="Pfam" id="PF01590">
    <property type="entry name" value="GAF"/>
    <property type="match status" value="1"/>
</dbReference>
<dbReference type="PROSITE" id="PS00676">
    <property type="entry name" value="SIGMA54_INTERACT_2"/>
    <property type="match status" value="1"/>
</dbReference>
<feature type="region of interest" description="Disordered" evidence="13">
    <location>
        <begin position="435"/>
        <end position="468"/>
    </location>
</feature>
<dbReference type="SUPFAM" id="SSF55781">
    <property type="entry name" value="GAF domain-like"/>
    <property type="match status" value="1"/>
</dbReference>
<dbReference type="OrthoDB" id="9804019at2"/>
<dbReference type="InterPro" id="IPR009057">
    <property type="entry name" value="Homeodomain-like_sf"/>
</dbReference>
<evidence type="ECO:0000256" key="3">
    <source>
        <dbReference type="ARBA" id="ARBA00015308"/>
    </source>
</evidence>
<comment type="function">
    <text evidence="1 12">Required for activation of most nif operons, which are directly involved in nitrogen fixation.</text>
</comment>
<dbReference type="SMART" id="SM00382">
    <property type="entry name" value="AAA"/>
    <property type="match status" value="1"/>
</dbReference>
<dbReference type="InterPro" id="IPR025944">
    <property type="entry name" value="Sigma_54_int_dom_CS"/>
</dbReference>
<evidence type="ECO:0000256" key="5">
    <source>
        <dbReference type="ARBA" id="ARBA00022840"/>
    </source>
</evidence>
<keyword evidence="16" id="KW-1185">Reference proteome</keyword>
<keyword evidence="11 12" id="KW-0535">Nitrogen fixation</keyword>
<dbReference type="InterPro" id="IPR058031">
    <property type="entry name" value="AAA_lid_NorR"/>
</dbReference>
<dbReference type="GO" id="GO:0000160">
    <property type="term" value="P:phosphorelay signal transduction system"/>
    <property type="evidence" value="ECO:0007669"/>
    <property type="project" value="UniProtKB-UniRule"/>
</dbReference>
<dbReference type="InterPro" id="IPR025943">
    <property type="entry name" value="Sigma_54_int_dom_ATP-bd_2"/>
</dbReference>
<organism evidence="15 16">
    <name type="scientific">Acidihalobacter prosperus</name>
    <dbReference type="NCBI Taxonomy" id="160660"/>
    <lineage>
        <taxon>Bacteria</taxon>
        <taxon>Pseudomonadati</taxon>
        <taxon>Pseudomonadota</taxon>
        <taxon>Gammaproteobacteria</taxon>
        <taxon>Chromatiales</taxon>
        <taxon>Ectothiorhodospiraceae</taxon>
        <taxon>Acidihalobacter</taxon>
    </lineage>
</organism>
<dbReference type="Gene3D" id="3.30.450.40">
    <property type="match status" value="1"/>
</dbReference>
<dbReference type="Gene3D" id="1.10.10.60">
    <property type="entry name" value="Homeodomain-like"/>
    <property type="match status" value="1"/>
</dbReference>
<proteinExistence type="predicted"/>
<evidence type="ECO:0000256" key="8">
    <source>
        <dbReference type="ARBA" id="ARBA00023125"/>
    </source>
</evidence>
<evidence type="ECO:0000256" key="6">
    <source>
        <dbReference type="ARBA" id="ARBA00023012"/>
    </source>
</evidence>
<keyword evidence="8 12" id="KW-0238">DNA-binding</keyword>
<dbReference type="PANTHER" id="PTHR32071:SF117">
    <property type="entry name" value="PTS-DEPENDENT DIHYDROXYACETONE KINASE OPERON REGULATORY PROTEIN-RELATED"/>
    <property type="match status" value="1"/>
</dbReference>